<keyword evidence="4" id="KW-1185">Reference proteome</keyword>
<dbReference type="EMBL" id="NHZQ01000363">
    <property type="protein sequence ID" value="PSK40088.1"/>
    <property type="molecule type" value="Genomic_DNA"/>
</dbReference>
<dbReference type="SUPFAM" id="SSF81383">
    <property type="entry name" value="F-box domain"/>
    <property type="match status" value="1"/>
</dbReference>
<organism evidence="3 4">
    <name type="scientific">Elsinoe australis</name>
    <dbReference type="NCBI Taxonomy" id="40998"/>
    <lineage>
        <taxon>Eukaryota</taxon>
        <taxon>Fungi</taxon>
        <taxon>Dikarya</taxon>
        <taxon>Ascomycota</taxon>
        <taxon>Pezizomycotina</taxon>
        <taxon>Dothideomycetes</taxon>
        <taxon>Dothideomycetidae</taxon>
        <taxon>Myriangiales</taxon>
        <taxon>Elsinoaceae</taxon>
        <taxon>Elsinoe</taxon>
    </lineage>
</organism>
<sequence length="269" mass="30445">MRSRIDRSLRARVRPPAKHSTSSTIPASVVAVLENPYLLEAVLAEVPMRDLLRFTRVSKTWKQLIQTSFKLQRALFFKTSSPKGTVATLKRIDDVRSIPGSVLKNLPQDESSVDHLDIHIHHPLISEIAGEHINILVFSDTVVGSSRWSIRLPKSRESAGDYQPSWYRMLVSVPTVAKVTITYAEVITMPTWATRSEHKEIEVVCDSGVTWGDIARAVAPTDVKGRQAFRKWLKIRVDDVYFLSVPPEELTGRFVEEYNGELPDLEEQD</sequence>
<reference evidence="3 4" key="1">
    <citation type="submission" date="2017-05" db="EMBL/GenBank/DDBJ databases">
        <title>Draft genome sequence of Elsinoe australis.</title>
        <authorList>
            <person name="Cheng Q."/>
        </authorList>
    </citation>
    <scope>NUCLEOTIDE SEQUENCE [LARGE SCALE GENOMIC DNA]</scope>
    <source>
        <strain evidence="3 4">NL1</strain>
    </source>
</reference>
<evidence type="ECO:0000313" key="4">
    <source>
        <dbReference type="Proteomes" id="UP000243723"/>
    </source>
</evidence>
<name>A0A2P7YVU6_9PEZI</name>
<feature type="domain" description="F-box" evidence="2">
    <location>
        <begin position="38"/>
        <end position="67"/>
    </location>
</feature>
<evidence type="ECO:0000259" key="2">
    <source>
        <dbReference type="Pfam" id="PF00646"/>
    </source>
</evidence>
<accession>A0A2P7YVU6</accession>
<dbReference type="InterPro" id="IPR036047">
    <property type="entry name" value="F-box-like_dom_sf"/>
</dbReference>
<protein>
    <recommendedName>
        <fullName evidence="2">F-box domain-containing protein</fullName>
    </recommendedName>
</protein>
<evidence type="ECO:0000256" key="1">
    <source>
        <dbReference type="SAM" id="MobiDB-lite"/>
    </source>
</evidence>
<dbReference type="Proteomes" id="UP000243723">
    <property type="component" value="Unassembled WGS sequence"/>
</dbReference>
<dbReference type="Pfam" id="PF00646">
    <property type="entry name" value="F-box"/>
    <property type="match status" value="1"/>
</dbReference>
<gene>
    <name evidence="3" type="ORF">B9Z65_8028</name>
</gene>
<dbReference type="OrthoDB" id="3800738at2759"/>
<dbReference type="InterPro" id="IPR001810">
    <property type="entry name" value="F-box_dom"/>
</dbReference>
<comment type="caution">
    <text evidence="3">The sequence shown here is derived from an EMBL/GenBank/DDBJ whole genome shotgun (WGS) entry which is preliminary data.</text>
</comment>
<dbReference type="AlphaFoldDB" id="A0A2P7YVU6"/>
<proteinExistence type="predicted"/>
<feature type="region of interest" description="Disordered" evidence="1">
    <location>
        <begin position="1"/>
        <end position="22"/>
    </location>
</feature>
<evidence type="ECO:0000313" key="3">
    <source>
        <dbReference type="EMBL" id="PSK40088.1"/>
    </source>
</evidence>